<proteinExistence type="predicted"/>
<protein>
    <submittedName>
        <fullName evidence="2">Transposase</fullName>
    </submittedName>
</protein>
<reference evidence="2" key="1">
    <citation type="submission" date="2020-12" db="UniProtKB">
        <authorList>
            <consortium name="WormBaseParasite"/>
        </authorList>
    </citation>
    <scope>IDENTIFICATION</scope>
    <source>
        <strain evidence="2">MHco3</strain>
    </source>
</reference>
<dbReference type="Proteomes" id="UP000025227">
    <property type="component" value="Unplaced"/>
</dbReference>
<evidence type="ECO:0000313" key="2">
    <source>
        <dbReference type="WBParaSite" id="HCON_00165450-00001"/>
    </source>
</evidence>
<sequence>MMLIEFDCTNYAKKSKIRWAGHVVRYSDDRWTRTVEDWIPGDFKRQTPRRPPTRWSDFFAKALYERNAEPRVPEARTINWTTLARDRDEWRRYRSRKSTINRTAGDTCVTARRTSISFLRWAQPSPPTRSCFHGELRRL</sequence>
<accession>A0A7I4YYX0</accession>
<keyword evidence="1" id="KW-1185">Reference proteome</keyword>
<organism evidence="1 2">
    <name type="scientific">Haemonchus contortus</name>
    <name type="common">Barber pole worm</name>
    <dbReference type="NCBI Taxonomy" id="6289"/>
    <lineage>
        <taxon>Eukaryota</taxon>
        <taxon>Metazoa</taxon>
        <taxon>Ecdysozoa</taxon>
        <taxon>Nematoda</taxon>
        <taxon>Chromadorea</taxon>
        <taxon>Rhabditida</taxon>
        <taxon>Rhabditina</taxon>
        <taxon>Rhabditomorpha</taxon>
        <taxon>Strongyloidea</taxon>
        <taxon>Trichostrongylidae</taxon>
        <taxon>Haemonchus</taxon>
    </lineage>
</organism>
<dbReference type="AlphaFoldDB" id="A0A7I4YYX0"/>
<dbReference type="WBParaSite" id="HCON_00165450-00001">
    <property type="protein sequence ID" value="HCON_00165450-00001"/>
    <property type="gene ID" value="HCON_00165450"/>
</dbReference>
<evidence type="ECO:0000313" key="1">
    <source>
        <dbReference type="Proteomes" id="UP000025227"/>
    </source>
</evidence>
<name>A0A7I4YYX0_HAECO</name>